<proteinExistence type="predicted"/>
<keyword evidence="2" id="KW-1185">Reference proteome</keyword>
<dbReference type="AlphaFoldDB" id="A0A7V8SZH4"/>
<dbReference type="SUPFAM" id="SSF56784">
    <property type="entry name" value="HAD-like"/>
    <property type="match status" value="1"/>
</dbReference>
<protein>
    <submittedName>
        <fullName evidence="1">Phosphatase</fullName>
    </submittedName>
</protein>
<feature type="non-terminal residue" evidence="1">
    <location>
        <position position="68"/>
    </location>
</feature>
<evidence type="ECO:0000313" key="2">
    <source>
        <dbReference type="Proteomes" id="UP000567293"/>
    </source>
</evidence>
<dbReference type="Proteomes" id="UP000567293">
    <property type="component" value="Unassembled WGS sequence"/>
</dbReference>
<evidence type="ECO:0000313" key="1">
    <source>
        <dbReference type="EMBL" id="MBA0088006.1"/>
    </source>
</evidence>
<gene>
    <name evidence="1" type="ORF">HRJ53_23720</name>
</gene>
<name>A0A7V8SZH4_9BACT</name>
<comment type="caution">
    <text evidence="1">The sequence shown here is derived from an EMBL/GenBank/DDBJ whole genome shotgun (WGS) entry which is preliminary data.</text>
</comment>
<dbReference type="InterPro" id="IPR036412">
    <property type="entry name" value="HAD-like_sf"/>
</dbReference>
<accession>A0A7V8SZH4</accession>
<dbReference type="InterPro" id="IPR023214">
    <property type="entry name" value="HAD_sf"/>
</dbReference>
<reference evidence="1" key="1">
    <citation type="submission" date="2020-06" db="EMBL/GenBank/DDBJ databases">
        <title>Legume-microbial interactions unlock mineral nutrients during tropical forest succession.</title>
        <authorList>
            <person name="Epihov D.Z."/>
        </authorList>
    </citation>
    <scope>NUCLEOTIDE SEQUENCE [LARGE SCALE GENOMIC DNA]</scope>
    <source>
        <strain evidence="1">Pan2503</strain>
    </source>
</reference>
<organism evidence="1 2">
    <name type="scientific">Candidatus Acidiferrum panamense</name>
    <dbReference type="NCBI Taxonomy" id="2741543"/>
    <lineage>
        <taxon>Bacteria</taxon>
        <taxon>Pseudomonadati</taxon>
        <taxon>Acidobacteriota</taxon>
        <taxon>Terriglobia</taxon>
        <taxon>Candidatus Acidiferrales</taxon>
        <taxon>Candidatus Acidiferrum</taxon>
    </lineage>
</organism>
<dbReference type="Gene3D" id="3.40.50.1000">
    <property type="entry name" value="HAD superfamily/HAD-like"/>
    <property type="match status" value="1"/>
</dbReference>
<dbReference type="EMBL" id="JACDQQ010002286">
    <property type="protein sequence ID" value="MBA0088006.1"/>
    <property type="molecule type" value="Genomic_DNA"/>
</dbReference>
<sequence>MAKIPAKLASKAKQISVLLMDVDGTLTDGSVTLASTPDNHALEVKTFDAHDGQGLTLAVTAGLRTGVI</sequence>